<name>F4L5V3_HALH1</name>
<keyword evidence="3" id="KW-1185">Reference proteome</keyword>
<evidence type="ECO:0000259" key="1">
    <source>
        <dbReference type="Pfam" id="PF07045"/>
    </source>
</evidence>
<feature type="domain" description="DUF1330" evidence="1">
    <location>
        <begin position="2"/>
        <end position="95"/>
    </location>
</feature>
<dbReference type="RefSeq" id="WP_013766601.1">
    <property type="nucleotide sequence ID" value="NC_015510.1"/>
</dbReference>
<gene>
    <name evidence="2" type="ordered locus">Halhy_4218</name>
</gene>
<evidence type="ECO:0000313" key="2">
    <source>
        <dbReference type="EMBL" id="AEE52063.1"/>
    </source>
</evidence>
<dbReference type="EMBL" id="CP002691">
    <property type="protein sequence ID" value="AEE52063.1"/>
    <property type="molecule type" value="Genomic_DNA"/>
</dbReference>
<dbReference type="eggNOG" id="COG5470">
    <property type="taxonomic scope" value="Bacteria"/>
</dbReference>
<dbReference type="AlphaFoldDB" id="F4L5V3"/>
<proteinExistence type="predicted"/>
<organism evidence="2 3">
    <name type="scientific">Haliscomenobacter hydrossis (strain ATCC 27775 / DSM 1100 / LMG 10767 / O)</name>
    <dbReference type="NCBI Taxonomy" id="760192"/>
    <lineage>
        <taxon>Bacteria</taxon>
        <taxon>Pseudomonadati</taxon>
        <taxon>Bacteroidota</taxon>
        <taxon>Saprospiria</taxon>
        <taxon>Saprospirales</taxon>
        <taxon>Haliscomenobacteraceae</taxon>
        <taxon>Haliscomenobacter</taxon>
    </lineage>
</organism>
<dbReference type="Pfam" id="PF07045">
    <property type="entry name" value="DUF1330"/>
    <property type="match status" value="1"/>
</dbReference>
<reference key="2">
    <citation type="submission" date="2011-04" db="EMBL/GenBank/DDBJ databases">
        <title>Complete sequence of chromosome of Haliscomenobacter hydrossis DSM 1100.</title>
        <authorList>
            <consortium name="US DOE Joint Genome Institute (JGI-PGF)"/>
            <person name="Lucas S."/>
            <person name="Han J."/>
            <person name="Lapidus A."/>
            <person name="Bruce D."/>
            <person name="Goodwin L."/>
            <person name="Pitluck S."/>
            <person name="Peters L."/>
            <person name="Kyrpides N."/>
            <person name="Mavromatis K."/>
            <person name="Ivanova N."/>
            <person name="Ovchinnikova G."/>
            <person name="Pagani I."/>
            <person name="Daligault H."/>
            <person name="Detter J.C."/>
            <person name="Han C."/>
            <person name="Land M."/>
            <person name="Hauser L."/>
            <person name="Markowitz V."/>
            <person name="Cheng J.-F."/>
            <person name="Hugenholtz P."/>
            <person name="Woyke T."/>
            <person name="Wu D."/>
            <person name="Verbarg S."/>
            <person name="Frueling A."/>
            <person name="Brambilla E."/>
            <person name="Klenk H.-P."/>
            <person name="Eisen J.A."/>
        </authorList>
    </citation>
    <scope>NUCLEOTIDE SEQUENCE</scope>
    <source>
        <strain>DSM 1100</strain>
    </source>
</reference>
<dbReference type="OrthoDB" id="516779at2"/>
<dbReference type="PANTHER" id="PTHR41521">
    <property type="match status" value="1"/>
</dbReference>
<reference evidence="2 3" key="1">
    <citation type="journal article" date="2011" name="Stand. Genomic Sci.">
        <title>Complete genome sequence of Haliscomenobacter hydrossis type strain (O).</title>
        <authorList>
            <consortium name="US DOE Joint Genome Institute (JGI-PGF)"/>
            <person name="Daligault H."/>
            <person name="Lapidus A."/>
            <person name="Zeytun A."/>
            <person name="Nolan M."/>
            <person name="Lucas S."/>
            <person name="Del Rio T.G."/>
            <person name="Tice H."/>
            <person name="Cheng J.F."/>
            <person name="Tapia R."/>
            <person name="Han C."/>
            <person name="Goodwin L."/>
            <person name="Pitluck S."/>
            <person name="Liolios K."/>
            <person name="Pagani I."/>
            <person name="Ivanova N."/>
            <person name="Huntemann M."/>
            <person name="Mavromatis K."/>
            <person name="Mikhailova N."/>
            <person name="Pati A."/>
            <person name="Chen A."/>
            <person name="Palaniappan K."/>
            <person name="Land M."/>
            <person name="Hauser L."/>
            <person name="Brambilla E.M."/>
            <person name="Rohde M."/>
            <person name="Verbarg S."/>
            <person name="Goker M."/>
            <person name="Bristow J."/>
            <person name="Eisen J.A."/>
            <person name="Markowitz V."/>
            <person name="Hugenholtz P."/>
            <person name="Kyrpides N.C."/>
            <person name="Klenk H.P."/>
            <person name="Woyke T."/>
        </authorList>
    </citation>
    <scope>NUCLEOTIDE SEQUENCE [LARGE SCALE GENOMIC DNA]</scope>
    <source>
        <strain evidence="3">ATCC 27775 / DSM 1100 / LMG 10767 / O</strain>
    </source>
</reference>
<dbReference type="SUPFAM" id="SSF54909">
    <property type="entry name" value="Dimeric alpha+beta barrel"/>
    <property type="match status" value="1"/>
</dbReference>
<accession>F4L5V3</accession>
<sequence length="101" mass="11181">MPAYVIVQVKVNEPIEYELYKSLTPASIHAFGGRFIVRGAAVETLEGTWNPGRLVVLEFPDKATAQAWWESEEYATAKAIRQRTAETEMILVEGFSGFGGS</sequence>
<dbReference type="InterPro" id="IPR011008">
    <property type="entry name" value="Dimeric_a/b-barrel"/>
</dbReference>
<dbReference type="Gene3D" id="3.30.70.100">
    <property type="match status" value="1"/>
</dbReference>
<dbReference type="KEGG" id="hhy:Halhy_4218"/>
<dbReference type="Proteomes" id="UP000008461">
    <property type="component" value="Chromosome"/>
</dbReference>
<evidence type="ECO:0000313" key="3">
    <source>
        <dbReference type="Proteomes" id="UP000008461"/>
    </source>
</evidence>
<dbReference type="InterPro" id="IPR010753">
    <property type="entry name" value="DUF1330"/>
</dbReference>
<dbReference type="PANTHER" id="PTHR41521:SF4">
    <property type="entry name" value="BLR0684 PROTEIN"/>
    <property type="match status" value="1"/>
</dbReference>
<protein>
    <recommendedName>
        <fullName evidence="1">DUF1330 domain-containing protein</fullName>
    </recommendedName>
</protein>
<dbReference type="HOGENOM" id="CLU_145407_1_2_10"/>